<evidence type="ECO:0000313" key="3">
    <source>
        <dbReference type="EMBL" id="QDS87477.1"/>
    </source>
</evidence>
<evidence type="ECO:0000313" key="4">
    <source>
        <dbReference type="Proteomes" id="UP000319557"/>
    </source>
</evidence>
<evidence type="ECO:0000256" key="2">
    <source>
        <dbReference type="SAM" id="Phobius"/>
    </source>
</evidence>
<dbReference type="Proteomes" id="UP000319557">
    <property type="component" value="Chromosome"/>
</dbReference>
<feature type="region of interest" description="Disordered" evidence="1">
    <location>
        <begin position="114"/>
        <end position="177"/>
    </location>
</feature>
<dbReference type="OrthoDB" id="258808at2"/>
<dbReference type="EMBL" id="CP036261">
    <property type="protein sequence ID" value="QDS87477.1"/>
    <property type="molecule type" value="Genomic_DNA"/>
</dbReference>
<dbReference type="RefSeq" id="WP_145343861.1">
    <property type="nucleotide sequence ID" value="NZ_CP036261.1"/>
</dbReference>
<organism evidence="3 4">
    <name type="scientific">Rosistilla ulvae</name>
    <dbReference type="NCBI Taxonomy" id="1930277"/>
    <lineage>
        <taxon>Bacteria</taxon>
        <taxon>Pseudomonadati</taxon>
        <taxon>Planctomycetota</taxon>
        <taxon>Planctomycetia</taxon>
        <taxon>Pirellulales</taxon>
        <taxon>Pirellulaceae</taxon>
        <taxon>Rosistilla</taxon>
    </lineage>
</organism>
<sequence length="246" mass="26765">MNPEHEQTLERFAAGEMSVAEENDFLARCEIEPTRYRAAALALVEHRRISDALAQFSFPESQPTPVTASAPTPPATRSRGLAFALAATIAAVAVGGYLLGTIGRDDAVNREFAESQPTATEVIAPPMQLPPQTGDNSQIALQQDESPADPAASPKHDPRFVELPPESEADLSETPENQAARQLGSLLAELFRGAQREPIFSDQAKSKLRSDGWEVEEKPLIYVFSTDDGEQYAVPTHNANLRYVKP</sequence>
<feature type="transmembrane region" description="Helical" evidence="2">
    <location>
        <begin position="81"/>
        <end position="100"/>
    </location>
</feature>
<gene>
    <name evidence="3" type="ORF">EC9_16550</name>
</gene>
<protein>
    <submittedName>
        <fullName evidence="3">Uncharacterized protein</fullName>
    </submittedName>
</protein>
<reference evidence="3 4" key="1">
    <citation type="submission" date="2019-02" db="EMBL/GenBank/DDBJ databases">
        <title>Deep-cultivation of Planctomycetes and their phenomic and genomic characterization uncovers novel biology.</title>
        <authorList>
            <person name="Wiegand S."/>
            <person name="Jogler M."/>
            <person name="Boedeker C."/>
            <person name="Pinto D."/>
            <person name="Vollmers J."/>
            <person name="Rivas-Marin E."/>
            <person name="Kohn T."/>
            <person name="Peeters S.H."/>
            <person name="Heuer A."/>
            <person name="Rast P."/>
            <person name="Oberbeckmann S."/>
            <person name="Bunk B."/>
            <person name="Jeske O."/>
            <person name="Meyerdierks A."/>
            <person name="Storesund J.E."/>
            <person name="Kallscheuer N."/>
            <person name="Luecker S."/>
            <person name="Lage O.M."/>
            <person name="Pohl T."/>
            <person name="Merkel B.J."/>
            <person name="Hornburger P."/>
            <person name="Mueller R.-W."/>
            <person name="Bruemmer F."/>
            <person name="Labrenz M."/>
            <person name="Spormann A.M."/>
            <person name="Op den Camp H."/>
            <person name="Overmann J."/>
            <person name="Amann R."/>
            <person name="Jetten M.S.M."/>
            <person name="Mascher T."/>
            <person name="Medema M.H."/>
            <person name="Devos D.P."/>
            <person name="Kaster A.-K."/>
            <person name="Ovreas L."/>
            <person name="Rohde M."/>
            <person name="Galperin M.Y."/>
            <person name="Jogler C."/>
        </authorList>
    </citation>
    <scope>NUCLEOTIDE SEQUENCE [LARGE SCALE GENOMIC DNA]</scope>
    <source>
        <strain evidence="3 4">EC9</strain>
    </source>
</reference>
<feature type="compositionally biased region" description="Polar residues" evidence="1">
    <location>
        <begin position="130"/>
        <end position="145"/>
    </location>
</feature>
<dbReference type="AlphaFoldDB" id="A0A517LXY5"/>
<keyword evidence="2" id="KW-0812">Transmembrane</keyword>
<keyword evidence="2" id="KW-0472">Membrane</keyword>
<dbReference type="KEGG" id="ruv:EC9_16550"/>
<keyword evidence="4" id="KW-1185">Reference proteome</keyword>
<proteinExistence type="predicted"/>
<name>A0A517LXY5_9BACT</name>
<evidence type="ECO:0000256" key="1">
    <source>
        <dbReference type="SAM" id="MobiDB-lite"/>
    </source>
</evidence>
<accession>A0A517LXY5</accession>
<keyword evidence="2" id="KW-1133">Transmembrane helix</keyword>